<keyword evidence="1" id="KW-0695">RNA-directed DNA polymerase</keyword>
<dbReference type="AlphaFoldDB" id="A0A6L2MDR5"/>
<protein>
    <submittedName>
        <fullName evidence="1">RNA-directed DNA polymerase, eukaryota, reverse transcriptase zinc-binding domain protein</fullName>
    </submittedName>
</protein>
<gene>
    <name evidence="1" type="ORF">Tci_043818</name>
</gene>
<accession>A0A6L2MDR5</accession>
<organism evidence="1">
    <name type="scientific">Tanacetum cinerariifolium</name>
    <name type="common">Dalmatian daisy</name>
    <name type="synonym">Chrysanthemum cinerariifolium</name>
    <dbReference type="NCBI Taxonomy" id="118510"/>
    <lineage>
        <taxon>Eukaryota</taxon>
        <taxon>Viridiplantae</taxon>
        <taxon>Streptophyta</taxon>
        <taxon>Embryophyta</taxon>
        <taxon>Tracheophyta</taxon>
        <taxon>Spermatophyta</taxon>
        <taxon>Magnoliopsida</taxon>
        <taxon>eudicotyledons</taxon>
        <taxon>Gunneridae</taxon>
        <taxon>Pentapetalae</taxon>
        <taxon>asterids</taxon>
        <taxon>campanulids</taxon>
        <taxon>Asterales</taxon>
        <taxon>Asteraceae</taxon>
        <taxon>Asteroideae</taxon>
        <taxon>Anthemideae</taxon>
        <taxon>Anthemidinae</taxon>
        <taxon>Tanacetum</taxon>
    </lineage>
</organism>
<keyword evidence="1" id="KW-0548">Nucleotidyltransferase</keyword>
<dbReference type="PANTHER" id="PTHR33116">
    <property type="entry name" value="REVERSE TRANSCRIPTASE ZINC-BINDING DOMAIN-CONTAINING PROTEIN-RELATED-RELATED"/>
    <property type="match status" value="1"/>
</dbReference>
<reference evidence="1" key="1">
    <citation type="journal article" date="2019" name="Sci. Rep.">
        <title>Draft genome of Tanacetum cinerariifolium, the natural source of mosquito coil.</title>
        <authorList>
            <person name="Yamashiro T."/>
            <person name="Shiraishi A."/>
            <person name="Satake H."/>
            <person name="Nakayama K."/>
        </authorList>
    </citation>
    <scope>NUCLEOTIDE SEQUENCE</scope>
</reference>
<keyword evidence="1" id="KW-0808">Transferase</keyword>
<comment type="caution">
    <text evidence="1">The sequence shown here is derived from an EMBL/GenBank/DDBJ whole genome shotgun (WGS) entry which is preliminary data.</text>
</comment>
<dbReference type="PANTHER" id="PTHR33116:SF79">
    <property type="entry name" value="REVERSE TRANSCRIPTASE DOMAIN, ZINC FINGER, CCHC-TYPE-RELATED"/>
    <property type="match status" value="1"/>
</dbReference>
<dbReference type="EMBL" id="BKCJ010006379">
    <property type="protein sequence ID" value="GEU71840.1"/>
    <property type="molecule type" value="Genomic_DNA"/>
</dbReference>
<evidence type="ECO:0000313" key="1">
    <source>
        <dbReference type="EMBL" id="GEU71840.1"/>
    </source>
</evidence>
<dbReference type="GO" id="GO:0003964">
    <property type="term" value="F:RNA-directed DNA polymerase activity"/>
    <property type="evidence" value="ECO:0007669"/>
    <property type="project" value="UniProtKB-KW"/>
</dbReference>
<name>A0A6L2MDR5_TANCI</name>
<proteinExistence type="predicted"/>
<sequence>MSRIVSWQILVDRFKARMSSWKASLLFIGGRLTLINLRAIFFWGGHENNKKIAWVKWSNILASLDKGGLGVESLKAFNKALLLKWRWRLFNSPMALWVQVVKALHGEEAGMDFGGCQSNGVWAKIVGTINHLHSSGIIPFSSIRFKVGDDSSIHFWKDTWLGDEPFYIRYNRLFHLAINKDCSILDRFANGSSDWDWSRPITMGRTKTEFDKLIIDIANLNSDHMADLDS</sequence>